<evidence type="ECO:0000313" key="3">
    <source>
        <dbReference type="Proteomes" id="UP001162164"/>
    </source>
</evidence>
<evidence type="ECO:0000256" key="1">
    <source>
        <dbReference type="SAM" id="Phobius"/>
    </source>
</evidence>
<accession>A0ABQ9JJH0</accession>
<sequence length="115" mass="13417">MENLKPGYQVYQWTTYNMREIMGERYVQVIIQLLITIIATDFMSRGNVIGNKMCITSIKTQIGKSLDWFKAFMLRHRNLTIKLAENTKRVRAAVSYEGVKAYCTELKESLKDIFP</sequence>
<organism evidence="2 3">
    <name type="scientific">Molorchus minor</name>
    <dbReference type="NCBI Taxonomy" id="1323400"/>
    <lineage>
        <taxon>Eukaryota</taxon>
        <taxon>Metazoa</taxon>
        <taxon>Ecdysozoa</taxon>
        <taxon>Arthropoda</taxon>
        <taxon>Hexapoda</taxon>
        <taxon>Insecta</taxon>
        <taxon>Pterygota</taxon>
        <taxon>Neoptera</taxon>
        <taxon>Endopterygota</taxon>
        <taxon>Coleoptera</taxon>
        <taxon>Polyphaga</taxon>
        <taxon>Cucujiformia</taxon>
        <taxon>Chrysomeloidea</taxon>
        <taxon>Cerambycidae</taxon>
        <taxon>Lamiinae</taxon>
        <taxon>Monochamini</taxon>
        <taxon>Molorchus</taxon>
    </lineage>
</organism>
<keyword evidence="1" id="KW-1133">Transmembrane helix</keyword>
<feature type="transmembrane region" description="Helical" evidence="1">
    <location>
        <begin position="26"/>
        <end position="43"/>
    </location>
</feature>
<proteinExistence type="predicted"/>
<keyword evidence="1" id="KW-0812">Transmembrane</keyword>
<reference evidence="2" key="1">
    <citation type="journal article" date="2023" name="Insect Mol. Biol.">
        <title>Genome sequencing provides insights into the evolution of gene families encoding plant cell wall-degrading enzymes in longhorned beetles.</title>
        <authorList>
            <person name="Shin N.R."/>
            <person name="Okamura Y."/>
            <person name="Kirsch R."/>
            <person name="Pauchet Y."/>
        </authorList>
    </citation>
    <scope>NUCLEOTIDE SEQUENCE</scope>
    <source>
        <strain evidence="2">MMC_N1</strain>
    </source>
</reference>
<keyword evidence="1" id="KW-0472">Membrane</keyword>
<dbReference type="Proteomes" id="UP001162164">
    <property type="component" value="Unassembled WGS sequence"/>
</dbReference>
<protein>
    <submittedName>
        <fullName evidence="2">Uncharacterized protein</fullName>
    </submittedName>
</protein>
<keyword evidence="3" id="KW-1185">Reference proteome</keyword>
<comment type="caution">
    <text evidence="2">The sequence shown here is derived from an EMBL/GenBank/DDBJ whole genome shotgun (WGS) entry which is preliminary data.</text>
</comment>
<dbReference type="EMBL" id="JAPWTJ010000473">
    <property type="protein sequence ID" value="KAJ8978103.1"/>
    <property type="molecule type" value="Genomic_DNA"/>
</dbReference>
<evidence type="ECO:0000313" key="2">
    <source>
        <dbReference type="EMBL" id="KAJ8978103.1"/>
    </source>
</evidence>
<gene>
    <name evidence="2" type="ORF">NQ317_018970</name>
</gene>
<name>A0ABQ9JJH0_9CUCU</name>